<evidence type="ECO:0000313" key="2">
    <source>
        <dbReference type="Proteomes" id="UP000230719"/>
    </source>
</evidence>
<reference evidence="1 2" key="1">
    <citation type="submission" date="2017-08" db="EMBL/GenBank/DDBJ databases">
        <title>Analysis of Fusobacterium persistence and antibiotic response in human colorectal.</title>
        <authorList>
            <person name="Bullman S."/>
        </authorList>
    </citation>
    <scope>NUCLEOTIDE SEQUENCE [LARGE SCALE GENOMIC DNA]</scope>
    <source>
        <strain evidence="1 2">P2_CP</strain>
    </source>
</reference>
<gene>
    <name evidence="1" type="ORF">CI114_04135</name>
</gene>
<dbReference type="Proteomes" id="UP000230719">
    <property type="component" value="Unassembled WGS sequence"/>
</dbReference>
<comment type="caution">
    <text evidence="1">The sequence shown here is derived from an EMBL/GenBank/DDBJ whole genome shotgun (WGS) entry which is preliminary data.</text>
</comment>
<proteinExistence type="predicted"/>
<dbReference type="RefSeq" id="WP_158409879.1">
    <property type="nucleotide sequence ID" value="NZ_CP056023.1"/>
</dbReference>
<accession>A0A2G9FIV7</accession>
<sequence length="63" mass="7395">MLIKIKTKTKTGMNILYFECVYCKVNYNAEKITSIDIKRENGADKENITMKDKELYINSEKVK</sequence>
<protein>
    <submittedName>
        <fullName evidence="1">Uncharacterized protein</fullName>
    </submittedName>
</protein>
<name>A0A2G9FIV7_9FUSO</name>
<evidence type="ECO:0000313" key="1">
    <source>
        <dbReference type="EMBL" id="PIM92309.1"/>
    </source>
</evidence>
<dbReference type="AlphaFoldDB" id="A0A2G9FIV7"/>
<dbReference type="EMBL" id="NPND01000009">
    <property type="protein sequence ID" value="PIM92309.1"/>
    <property type="molecule type" value="Genomic_DNA"/>
</dbReference>
<organism evidence="1 2">
    <name type="scientific">Fusobacterium animalis</name>
    <dbReference type="NCBI Taxonomy" id="76859"/>
    <lineage>
        <taxon>Bacteria</taxon>
        <taxon>Fusobacteriati</taxon>
        <taxon>Fusobacteriota</taxon>
        <taxon>Fusobacteriia</taxon>
        <taxon>Fusobacteriales</taxon>
        <taxon>Fusobacteriaceae</taxon>
        <taxon>Fusobacterium</taxon>
    </lineage>
</organism>